<dbReference type="SUPFAM" id="SSF53448">
    <property type="entry name" value="Nucleotide-diphospho-sugar transferases"/>
    <property type="match status" value="1"/>
</dbReference>
<proteinExistence type="predicted"/>
<sequence>MKIRDINRTGEFHDLLNSGLYAAKGEYLLWSDVSDKLLPTCLAVLLNQIDGKSNVTAVKCGHFLQNTRNSANDVQPVGQVREMLCEVCDLR</sequence>
<reference evidence="1" key="1">
    <citation type="submission" date="2022-03" db="EMBL/GenBank/DDBJ databases">
        <title>Draft genome sequence of Aduncisulcus paluster, a free-living microaerophilic Fornicata.</title>
        <authorList>
            <person name="Yuyama I."/>
            <person name="Kume K."/>
            <person name="Tamura T."/>
            <person name="Inagaki Y."/>
            <person name="Hashimoto T."/>
        </authorList>
    </citation>
    <scope>NUCLEOTIDE SEQUENCE</scope>
    <source>
        <strain evidence="1">NY0171</strain>
    </source>
</reference>
<dbReference type="Proteomes" id="UP001057375">
    <property type="component" value="Unassembled WGS sequence"/>
</dbReference>
<organism evidence="1 2">
    <name type="scientific">Aduncisulcus paluster</name>
    <dbReference type="NCBI Taxonomy" id="2918883"/>
    <lineage>
        <taxon>Eukaryota</taxon>
        <taxon>Metamonada</taxon>
        <taxon>Carpediemonas-like organisms</taxon>
        <taxon>Aduncisulcus</taxon>
    </lineage>
</organism>
<protein>
    <submittedName>
        <fullName evidence="1">Sulfatase-like hydrolase/transferase</fullName>
    </submittedName>
</protein>
<keyword evidence="2" id="KW-1185">Reference proteome</keyword>
<evidence type="ECO:0000313" key="1">
    <source>
        <dbReference type="EMBL" id="GKT30968.1"/>
    </source>
</evidence>
<feature type="non-terminal residue" evidence="1">
    <location>
        <position position="91"/>
    </location>
</feature>
<comment type="caution">
    <text evidence="1">The sequence shown here is derived from an EMBL/GenBank/DDBJ whole genome shotgun (WGS) entry which is preliminary data.</text>
</comment>
<dbReference type="CDD" id="cd00761">
    <property type="entry name" value="Glyco_tranf_GTA_type"/>
    <property type="match status" value="1"/>
</dbReference>
<gene>
    <name evidence="1" type="ORF">ADUPG1_005705</name>
</gene>
<accession>A0ABQ5KEJ9</accession>
<dbReference type="Gene3D" id="3.90.550.10">
    <property type="entry name" value="Spore Coat Polysaccharide Biosynthesis Protein SpsA, Chain A"/>
    <property type="match status" value="1"/>
</dbReference>
<evidence type="ECO:0000313" key="2">
    <source>
        <dbReference type="Proteomes" id="UP001057375"/>
    </source>
</evidence>
<name>A0ABQ5KEJ9_9EUKA</name>
<dbReference type="InterPro" id="IPR029044">
    <property type="entry name" value="Nucleotide-diphossugar_trans"/>
</dbReference>
<dbReference type="EMBL" id="BQXS01009219">
    <property type="protein sequence ID" value="GKT30968.1"/>
    <property type="molecule type" value="Genomic_DNA"/>
</dbReference>